<keyword evidence="2" id="KW-1185">Reference proteome</keyword>
<protein>
    <submittedName>
        <fullName evidence="1">Uncharacterized protein</fullName>
    </submittedName>
</protein>
<name>A0ABQ8XLP5_9EUKA</name>
<accession>A0ABQ8XLP5</accession>
<dbReference type="EMBL" id="JAOAOG010000276">
    <property type="protein sequence ID" value="KAJ6233558.1"/>
    <property type="molecule type" value="Genomic_DNA"/>
</dbReference>
<sequence length="207" mass="24788">MGNTEHTPNVCEEKNELYQKLFKSNKACAVFNNYEQIVFFTKRFLKNIGWSGSGFVIKNQTIDFFSTQYNQNIINAFNRIKRQLGRVDDDELKIDINLNLEKIQKILEHYQKKKQKSFSSCVKHMRESQKCYQKKYQRLQSHHNSRLIEIDNNKELKLKLIRENKLMRQRISQTFQFLLSQKNGIKNILSQVETKNFSDLSNQNDYY</sequence>
<evidence type="ECO:0000313" key="2">
    <source>
        <dbReference type="Proteomes" id="UP001150062"/>
    </source>
</evidence>
<gene>
    <name evidence="1" type="ORF">M0813_29865</name>
</gene>
<proteinExistence type="predicted"/>
<organism evidence="1 2">
    <name type="scientific">Anaeramoeba flamelloides</name>
    <dbReference type="NCBI Taxonomy" id="1746091"/>
    <lineage>
        <taxon>Eukaryota</taxon>
        <taxon>Metamonada</taxon>
        <taxon>Anaeramoebidae</taxon>
        <taxon>Anaeramoeba</taxon>
    </lineage>
</organism>
<reference evidence="1" key="1">
    <citation type="submission" date="2022-08" db="EMBL/GenBank/DDBJ databases">
        <title>Novel sulfate-reducing endosymbionts in the free-living metamonad Anaeramoeba.</title>
        <authorList>
            <person name="Jerlstrom-Hultqvist J."/>
            <person name="Cepicka I."/>
            <person name="Gallot-Lavallee L."/>
            <person name="Salas-Leiva D."/>
            <person name="Curtis B.A."/>
            <person name="Zahonova K."/>
            <person name="Pipaliya S."/>
            <person name="Dacks J."/>
            <person name="Roger A.J."/>
        </authorList>
    </citation>
    <scope>NUCLEOTIDE SEQUENCE</scope>
    <source>
        <strain evidence="1">Schooner1</strain>
    </source>
</reference>
<dbReference type="Proteomes" id="UP001150062">
    <property type="component" value="Unassembled WGS sequence"/>
</dbReference>
<evidence type="ECO:0000313" key="1">
    <source>
        <dbReference type="EMBL" id="KAJ6233558.1"/>
    </source>
</evidence>
<comment type="caution">
    <text evidence="1">The sequence shown here is derived from an EMBL/GenBank/DDBJ whole genome shotgun (WGS) entry which is preliminary data.</text>
</comment>